<evidence type="ECO:0000313" key="3">
    <source>
        <dbReference type="Proteomes" id="UP000215335"/>
    </source>
</evidence>
<gene>
    <name evidence="2" type="ORF">TSAR_005914</name>
</gene>
<keyword evidence="1" id="KW-1133">Transmembrane helix</keyword>
<feature type="non-terminal residue" evidence="2">
    <location>
        <position position="1"/>
    </location>
</feature>
<evidence type="ECO:0000256" key="1">
    <source>
        <dbReference type="SAM" id="Phobius"/>
    </source>
</evidence>
<organism evidence="2 3">
    <name type="scientific">Trichomalopsis sarcophagae</name>
    <dbReference type="NCBI Taxonomy" id="543379"/>
    <lineage>
        <taxon>Eukaryota</taxon>
        <taxon>Metazoa</taxon>
        <taxon>Ecdysozoa</taxon>
        <taxon>Arthropoda</taxon>
        <taxon>Hexapoda</taxon>
        <taxon>Insecta</taxon>
        <taxon>Pterygota</taxon>
        <taxon>Neoptera</taxon>
        <taxon>Endopterygota</taxon>
        <taxon>Hymenoptera</taxon>
        <taxon>Apocrita</taxon>
        <taxon>Proctotrupomorpha</taxon>
        <taxon>Chalcidoidea</taxon>
        <taxon>Pteromalidae</taxon>
        <taxon>Pteromalinae</taxon>
        <taxon>Trichomalopsis</taxon>
    </lineage>
</organism>
<feature type="transmembrane region" description="Helical" evidence="1">
    <location>
        <begin position="102"/>
        <end position="119"/>
    </location>
</feature>
<dbReference type="GO" id="GO:0003676">
    <property type="term" value="F:nucleic acid binding"/>
    <property type="evidence" value="ECO:0007669"/>
    <property type="project" value="InterPro"/>
</dbReference>
<sequence length="142" mass="16628">SEVLFKKNVQTKVVSGKRGHLLVILDLTVEVLRARRGPLARQRRRREYNKDDAHVVTILGVIHLDPHVSSRQVEREVGTIVTIDYENPHWHRTVDHQHRRSLMVWCGIVNGYLIGPYFFEQNVDRNSYLQLITDQLPEVAHY</sequence>
<dbReference type="AlphaFoldDB" id="A0A232ERH0"/>
<dbReference type="EMBL" id="NNAY01002600">
    <property type="protein sequence ID" value="OXU20960.1"/>
    <property type="molecule type" value="Genomic_DNA"/>
</dbReference>
<dbReference type="Gene3D" id="3.30.420.10">
    <property type="entry name" value="Ribonuclease H-like superfamily/Ribonuclease H"/>
    <property type="match status" value="1"/>
</dbReference>
<protein>
    <submittedName>
        <fullName evidence="2">Uncharacterized protein</fullName>
    </submittedName>
</protein>
<name>A0A232ERH0_9HYME</name>
<keyword evidence="1" id="KW-0472">Membrane</keyword>
<dbReference type="Proteomes" id="UP000215335">
    <property type="component" value="Unassembled WGS sequence"/>
</dbReference>
<proteinExistence type="predicted"/>
<reference evidence="2 3" key="1">
    <citation type="journal article" date="2017" name="Curr. Biol.">
        <title>The Evolution of Venom by Co-option of Single-Copy Genes.</title>
        <authorList>
            <person name="Martinson E.O."/>
            <person name="Mrinalini"/>
            <person name="Kelkar Y.D."/>
            <person name="Chang C.H."/>
            <person name="Werren J.H."/>
        </authorList>
    </citation>
    <scope>NUCLEOTIDE SEQUENCE [LARGE SCALE GENOMIC DNA]</scope>
    <source>
        <strain evidence="2 3">Alberta</strain>
        <tissue evidence="2">Whole body</tissue>
    </source>
</reference>
<evidence type="ECO:0000313" key="2">
    <source>
        <dbReference type="EMBL" id="OXU20960.1"/>
    </source>
</evidence>
<accession>A0A232ERH0</accession>
<dbReference type="InterPro" id="IPR036397">
    <property type="entry name" value="RNaseH_sf"/>
</dbReference>
<comment type="caution">
    <text evidence="2">The sequence shown here is derived from an EMBL/GenBank/DDBJ whole genome shotgun (WGS) entry which is preliminary data.</text>
</comment>
<keyword evidence="3" id="KW-1185">Reference proteome</keyword>
<dbReference type="OrthoDB" id="9986793at2759"/>
<keyword evidence="1" id="KW-0812">Transmembrane</keyword>